<protein>
    <submittedName>
        <fullName evidence="8">Aldedh domain-containing protein</fullName>
    </submittedName>
</protein>
<evidence type="ECO:0000259" key="6">
    <source>
        <dbReference type="Pfam" id="PF00171"/>
    </source>
</evidence>
<dbReference type="InterPro" id="IPR016162">
    <property type="entry name" value="Ald_DH_N"/>
</dbReference>
<dbReference type="AlphaFoldDB" id="A0A7E4VZG0"/>
<dbReference type="PANTHER" id="PTHR43570:SF16">
    <property type="entry name" value="ALDEHYDE DEHYDROGENASE TYPE III, ISOFORM Q"/>
    <property type="match status" value="1"/>
</dbReference>
<dbReference type="SUPFAM" id="SSF53720">
    <property type="entry name" value="ALDH-like"/>
    <property type="match status" value="1"/>
</dbReference>
<organism evidence="7 8">
    <name type="scientific">Panagrellus redivivus</name>
    <name type="common">Microworm</name>
    <dbReference type="NCBI Taxonomy" id="6233"/>
    <lineage>
        <taxon>Eukaryota</taxon>
        <taxon>Metazoa</taxon>
        <taxon>Ecdysozoa</taxon>
        <taxon>Nematoda</taxon>
        <taxon>Chromadorea</taxon>
        <taxon>Rhabditida</taxon>
        <taxon>Tylenchina</taxon>
        <taxon>Panagrolaimomorpha</taxon>
        <taxon>Panagrolaimoidea</taxon>
        <taxon>Panagrolaimidae</taxon>
        <taxon>Panagrellus</taxon>
    </lineage>
</organism>
<dbReference type="GO" id="GO:0004029">
    <property type="term" value="F:aldehyde dehydrogenase (NAD+) activity"/>
    <property type="evidence" value="ECO:0007669"/>
    <property type="project" value="TreeGrafter"/>
</dbReference>
<sequence>MKDINAATTAICIRCISALRSLCLTMASQFHAIVENQRKFFKTGATIPLDGRKSALEKIKEIVGEHSDAFAEAIHKDLKREKEYTKAVELGAIIAEIDYFLANLSEWAKHAPVSTEGSPVDPDATAFIVKDPQGVVLLISPWNYPAVLCFWPLVPIIAAGNTCIIKPSELAPATSQLIADLIAANFDPNFITVVQGGVPESTALLEERYDHIMYTGNPSVAKIIMKAAAVHLTPVTLELGGKSPVIVEPDADITKTAERLVANKWVNVGQTCITPDYVLTRDELKPKLAAAIEVELTKKYGDKPKESPLYSRIINERHFEECPSTSSLQKNTKRLRFRVAETQAAAKERLATARLRRGRTNVRAQAARGKRFECAPSEHLHSASYREGVNQPGTAHGCNLHSSGRA</sequence>
<keyword evidence="7" id="KW-1185">Reference proteome</keyword>
<dbReference type="InterPro" id="IPR016163">
    <property type="entry name" value="Ald_DH_C"/>
</dbReference>
<comment type="similarity">
    <text evidence="1 4">Belongs to the aldehyde dehydrogenase family.</text>
</comment>
<reference evidence="7" key="1">
    <citation type="journal article" date="2013" name="Genetics">
        <title>The draft genome and transcriptome of Panagrellus redivivus are shaped by the harsh demands of a free-living lifestyle.</title>
        <authorList>
            <person name="Srinivasan J."/>
            <person name="Dillman A.R."/>
            <person name="Macchietto M.G."/>
            <person name="Heikkinen L."/>
            <person name="Lakso M."/>
            <person name="Fracchia K.M."/>
            <person name="Antoshechkin I."/>
            <person name="Mortazavi A."/>
            <person name="Wong G."/>
            <person name="Sternberg P.W."/>
        </authorList>
    </citation>
    <scope>NUCLEOTIDE SEQUENCE [LARGE SCALE GENOMIC DNA]</scope>
    <source>
        <strain evidence="7">MT8872</strain>
    </source>
</reference>
<dbReference type="GO" id="GO:0006081">
    <property type="term" value="P:aldehyde metabolic process"/>
    <property type="evidence" value="ECO:0007669"/>
    <property type="project" value="InterPro"/>
</dbReference>
<dbReference type="Pfam" id="PF00171">
    <property type="entry name" value="Aldedh"/>
    <property type="match status" value="1"/>
</dbReference>
<dbReference type="InterPro" id="IPR029510">
    <property type="entry name" value="Ald_DH_CS_GLU"/>
</dbReference>
<accession>A0A7E4VZG0</accession>
<keyword evidence="2 4" id="KW-0560">Oxidoreductase</keyword>
<evidence type="ECO:0000313" key="8">
    <source>
        <dbReference type="WBParaSite" id="Pan_g4619.t1"/>
    </source>
</evidence>
<dbReference type="Proteomes" id="UP000492821">
    <property type="component" value="Unassembled WGS sequence"/>
</dbReference>
<dbReference type="Gene3D" id="3.40.605.10">
    <property type="entry name" value="Aldehyde Dehydrogenase, Chain A, domain 1"/>
    <property type="match status" value="1"/>
</dbReference>
<evidence type="ECO:0000256" key="4">
    <source>
        <dbReference type="RuleBase" id="RU003345"/>
    </source>
</evidence>
<dbReference type="Gene3D" id="3.40.309.10">
    <property type="entry name" value="Aldehyde Dehydrogenase, Chain A, domain 2"/>
    <property type="match status" value="1"/>
</dbReference>
<dbReference type="PROSITE" id="PS00687">
    <property type="entry name" value="ALDEHYDE_DEHYDR_GLU"/>
    <property type="match status" value="1"/>
</dbReference>
<reference evidence="8" key="2">
    <citation type="submission" date="2020-10" db="UniProtKB">
        <authorList>
            <consortium name="WormBaseParasite"/>
        </authorList>
    </citation>
    <scope>IDENTIFICATION</scope>
</reference>
<dbReference type="InterPro" id="IPR015590">
    <property type="entry name" value="Aldehyde_DH_dom"/>
</dbReference>
<dbReference type="GO" id="GO:0005737">
    <property type="term" value="C:cytoplasm"/>
    <property type="evidence" value="ECO:0007669"/>
    <property type="project" value="TreeGrafter"/>
</dbReference>
<feature type="region of interest" description="Disordered" evidence="5">
    <location>
        <begin position="383"/>
        <end position="406"/>
    </location>
</feature>
<dbReference type="PANTHER" id="PTHR43570">
    <property type="entry name" value="ALDEHYDE DEHYDROGENASE"/>
    <property type="match status" value="1"/>
</dbReference>
<evidence type="ECO:0000256" key="2">
    <source>
        <dbReference type="ARBA" id="ARBA00023002"/>
    </source>
</evidence>
<evidence type="ECO:0000313" key="7">
    <source>
        <dbReference type="Proteomes" id="UP000492821"/>
    </source>
</evidence>
<dbReference type="WBParaSite" id="Pan_g4619.t1">
    <property type="protein sequence ID" value="Pan_g4619.t1"/>
    <property type="gene ID" value="Pan_g4619"/>
</dbReference>
<evidence type="ECO:0000256" key="5">
    <source>
        <dbReference type="SAM" id="MobiDB-lite"/>
    </source>
</evidence>
<evidence type="ECO:0000256" key="3">
    <source>
        <dbReference type="PROSITE-ProRule" id="PRU10007"/>
    </source>
</evidence>
<dbReference type="InterPro" id="IPR016161">
    <property type="entry name" value="Ald_DH/histidinol_DH"/>
</dbReference>
<evidence type="ECO:0000256" key="1">
    <source>
        <dbReference type="ARBA" id="ARBA00009986"/>
    </source>
</evidence>
<dbReference type="InterPro" id="IPR012394">
    <property type="entry name" value="Aldehyde_DH_NAD(P)"/>
</dbReference>
<dbReference type="FunFam" id="3.40.605.10:FF:000004">
    <property type="entry name" value="Aldehyde dehydrogenase"/>
    <property type="match status" value="1"/>
</dbReference>
<name>A0A7E4VZG0_PANRE</name>
<feature type="domain" description="Aldehyde dehydrogenase" evidence="6">
    <location>
        <begin position="27"/>
        <end position="325"/>
    </location>
</feature>
<feature type="active site" evidence="3">
    <location>
        <position position="238"/>
    </location>
</feature>
<proteinExistence type="inferred from homology"/>